<name>A0A9W6R3G2_9PSEU</name>
<dbReference type="Pfam" id="PF18970">
    <property type="entry name" value="DUF5709"/>
    <property type="match status" value="1"/>
</dbReference>
<gene>
    <name evidence="3" type="ORF">Atai01_44470</name>
</gene>
<dbReference type="InterPro" id="IPR043763">
    <property type="entry name" value="DUF5709"/>
</dbReference>
<feature type="domain" description="DUF5709" evidence="2">
    <location>
        <begin position="96"/>
        <end position="144"/>
    </location>
</feature>
<feature type="region of interest" description="Disordered" evidence="1">
    <location>
        <begin position="69"/>
        <end position="96"/>
    </location>
</feature>
<dbReference type="RefSeq" id="WP_027941856.1">
    <property type="nucleotide sequence ID" value="NZ_BSTI01000009.1"/>
</dbReference>
<dbReference type="AlphaFoldDB" id="A0A9W6R3G2"/>
<comment type="caution">
    <text evidence="3">The sequence shown here is derived from an EMBL/GenBank/DDBJ whole genome shotgun (WGS) entry which is preliminary data.</text>
</comment>
<reference evidence="3" key="1">
    <citation type="submission" date="2023-03" db="EMBL/GenBank/DDBJ databases">
        <title>Amycolatopsis taiwanensis NBRC 103393.</title>
        <authorList>
            <person name="Ichikawa N."/>
            <person name="Sato H."/>
            <person name="Tonouchi N."/>
        </authorList>
    </citation>
    <scope>NUCLEOTIDE SEQUENCE</scope>
    <source>
        <strain evidence="3">NBRC 103393</strain>
    </source>
</reference>
<accession>A0A9W6R3G2</accession>
<keyword evidence="4" id="KW-1185">Reference proteome</keyword>
<evidence type="ECO:0000313" key="3">
    <source>
        <dbReference type="EMBL" id="GLY67828.1"/>
    </source>
</evidence>
<evidence type="ECO:0000256" key="1">
    <source>
        <dbReference type="SAM" id="MobiDB-lite"/>
    </source>
</evidence>
<proteinExistence type="predicted"/>
<evidence type="ECO:0000313" key="4">
    <source>
        <dbReference type="Proteomes" id="UP001165136"/>
    </source>
</evidence>
<dbReference type="EMBL" id="BSTI01000009">
    <property type="protein sequence ID" value="GLY67828.1"/>
    <property type="molecule type" value="Genomic_DNA"/>
</dbReference>
<evidence type="ECO:0000259" key="2">
    <source>
        <dbReference type="Pfam" id="PF18970"/>
    </source>
</evidence>
<organism evidence="3 4">
    <name type="scientific">Amycolatopsis taiwanensis</name>
    <dbReference type="NCBI Taxonomy" id="342230"/>
    <lineage>
        <taxon>Bacteria</taxon>
        <taxon>Bacillati</taxon>
        <taxon>Actinomycetota</taxon>
        <taxon>Actinomycetes</taxon>
        <taxon>Pseudonocardiales</taxon>
        <taxon>Pseudonocardiaceae</taxon>
        <taxon>Amycolatopsis</taxon>
    </lineage>
</organism>
<sequence>MADWPDDVDDDVFEQLDAADTLDTRGPEDPLDEGYSPPERPWAVGDWGVTASEVAQGEGLDARLARELPDALADNPDDGDGIGDAAGTDGEPYDDEVGYARSGRLVAFDEGDIRHTEEELVAHDVGIDGAAASAEEAAVHVIEDPTQG</sequence>
<protein>
    <recommendedName>
        <fullName evidence="2">DUF5709 domain-containing protein</fullName>
    </recommendedName>
</protein>
<feature type="region of interest" description="Disordered" evidence="1">
    <location>
        <begin position="1"/>
        <end position="44"/>
    </location>
</feature>
<dbReference type="Proteomes" id="UP001165136">
    <property type="component" value="Unassembled WGS sequence"/>
</dbReference>
<feature type="compositionally biased region" description="Acidic residues" evidence="1">
    <location>
        <begin position="1"/>
        <end position="14"/>
    </location>
</feature>